<comment type="caution">
    <text evidence="1">The sequence shown here is derived from an EMBL/GenBank/DDBJ whole genome shotgun (WGS) entry which is preliminary data.</text>
</comment>
<protein>
    <submittedName>
        <fullName evidence="1">Uncharacterized protein</fullName>
    </submittedName>
</protein>
<keyword evidence="2" id="KW-1185">Reference proteome</keyword>
<reference evidence="1 2" key="1">
    <citation type="journal article" date="2021" name="Front. Genet.">
        <title>Chromosome-Level Genome Assembly Reveals Significant Gene Expansion in the Toll and IMD Signaling Pathways of Dendrolimus kikuchii.</title>
        <authorList>
            <person name="Zhou J."/>
            <person name="Wu P."/>
            <person name="Xiong Z."/>
            <person name="Liu N."/>
            <person name="Zhao N."/>
            <person name="Ji M."/>
            <person name="Qiu Y."/>
            <person name="Yang B."/>
        </authorList>
    </citation>
    <scope>NUCLEOTIDE SEQUENCE [LARGE SCALE GENOMIC DNA]</scope>
    <source>
        <strain evidence="1">Ann1</strain>
    </source>
</reference>
<sequence>MPPPALAGGESGGLVPLPLRRLLRGHDGLAEGGGCVPRVDQVTVCPYYHVPRKLRRADTIVYIPKSIIPLTVHHISLDTFSGGTNSLYCKFKLGSEKHKSKQVLKSKPRWYETFNLHLYEDSNLEITVWHKGKQKNFMGRCTVDLSQLDREKTHEFWQELECGVGSLHILITLSGSERSMPLDTILTNGIHHASPDCEDYSWYRLTNDWEEVGQLSVTVHGARGLSALGINGKADAYCALELDNSRVQTHIVRGTCEPIWNKNYKFVVSDVTSTLDVTVYDESFIGETLGKVSIPLLRITNDEKKWYALKDRSKKYSAKGNCPRILLQMSMVWNPVKASLRVLSPKETKYTKKPNNKFNIPLIYNNLKFIKIIFDCIQIGNEYLKNVFEWDNREKSALALGAWLLFWYFFRIWMTPLLLIIPFIYYWVGHRNNTIVALIPSVCPSDDESSEEDLETTKDEKTLKTRIYDLQDFTLTIKNGIDYIVSLVERIKNLINFTVPYLSYLAMTALVCLTVAFYLIPVNYLFMVLGIYKFMRKYLNPDRVPNNDILDFISRVPDDETLKQWKELKVPECNLNRSNSNIRR</sequence>
<evidence type="ECO:0000313" key="2">
    <source>
        <dbReference type="Proteomes" id="UP000824533"/>
    </source>
</evidence>
<organism evidence="1 2">
    <name type="scientific">Dendrolimus kikuchii</name>
    <dbReference type="NCBI Taxonomy" id="765133"/>
    <lineage>
        <taxon>Eukaryota</taxon>
        <taxon>Metazoa</taxon>
        <taxon>Ecdysozoa</taxon>
        <taxon>Arthropoda</taxon>
        <taxon>Hexapoda</taxon>
        <taxon>Insecta</taxon>
        <taxon>Pterygota</taxon>
        <taxon>Neoptera</taxon>
        <taxon>Endopterygota</taxon>
        <taxon>Lepidoptera</taxon>
        <taxon>Glossata</taxon>
        <taxon>Ditrysia</taxon>
        <taxon>Bombycoidea</taxon>
        <taxon>Lasiocampidae</taxon>
        <taxon>Dendrolimus</taxon>
    </lineage>
</organism>
<dbReference type="EMBL" id="CM034391">
    <property type="protein sequence ID" value="KAJ0181208.1"/>
    <property type="molecule type" value="Genomic_DNA"/>
</dbReference>
<accession>A0ACC1DB74</accession>
<gene>
    <name evidence="1" type="ORF">K1T71_003293</name>
</gene>
<evidence type="ECO:0000313" key="1">
    <source>
        <dbReference type="EMBL" id="KAJ0181208.1"/>
    </source>
</evidence>
<dbReference type="Proteomes" id="UP000824533">
    <property type="component" value="Linkage Group LG05"/>
</dbReference>
<name>A0ACC1DB74_9NEOP</name>
<proteinExistence type="predicted"/>